<evidence type="ECO:0000313" key="3">
    <source>
        <dbReference type="Proteomes" id="UP000256661"/>
    </source>
</evidence>
<evidence type="ECO:0000259" key="1">
    <source>
        <dbReference type="Pfam" id="PF19054"/>
    </source>
</evidence>
<keyword evidence="3" id="KW-1185">Reference proteome</keyword>
<accession>A0A3D9T5L2</accession>
<sequence>MRREVLSGEWFMDRGVGGQSWDGPPSGSAGPTMSRMALGARLRRHRESRGLPHEAAAYALLATDSKIRLLEAGRAAVRMREVIALCDLYGVDDIAERSALLGLARQAKRPGWWEPFRPVIPAWVEPFLGLEQAARRIRCYEIQFVPGLLQTRDYARAVIGLGHPPGGGDAEKVEMLVELRMRRQQVLRRDRPPHLWVILDEAALRRTLGGRTTMYLQMQHLIDIADAPNISVQIVPFDKGGHAATGGPITLLRLPEPGVGDVVYLEQLTSAQYVDEPCEVVHYRHILNQLATQAATPQETISILRRMIRDL</sequence>
<dbReference type="Gene3D" id="1.10.260.40">
    <property type="entry name" value="lambda repressor-like DNA-binding domains"/>
    <property type="match status" value="1"/>
</dbReference>
<dbReference type="InterPro" id="IPR043917">
    <property type="entry name" value="DUF5753"/>
</dbReference>
<proteinExistence type="predicted"/>
<protein>
    <submittedName>
        <fullName evidence="2">Helix-turn-helix protein</fullName>
    </submittedName>
</protein>
<dbReference type="InterPro" id="IPR010982">
    <property type="entry name" value="Lambda_DNA-bd_dom_sf"/>
</dbReference>
<dbReference type="Proteomes" id="UP000256661">
    <property type="component" value="Unassembled WGS sequence"/>
</dbReference>
<evidence type="ECO:0000313" key="2">
    <source>
        <dbReference type="EMBL" id="REF00536.1"/>
    </source>
</evidence>
<dbReference type="InterPro" id="IPR001387">
    <property type="entry name" value="Cro/C1-type_HTH"/>
</dbReference>
<organism evidence="2 3">
    <name type="scientific">Thermomonospora umbrina</name>
    <dbReference type="NCBI Taxonomy" id="111806"/>
    <lineage>
        <taxon>Bacteria</taxon>
        <taxon>Bacillati</taxon>
        <taxon>Actinomycetota</taxon>
        <taxon>Actinomycetes</taxon>
        <taxon>Streptosporangiales</taxon>
        <taxon>Thermomonosporaceae</taxon>
        <taxon>Thermomonospora</taxon>
    </lineage>
</organism>
<dbReference type="Pfam" id="PF13560">
    <property type="entry name" value="HTH_31"/>
    <property type="match status" value="1"/>
</dbReference>
<dbReference type="CDD" id="cd00093">
    <property type="entry name" value="HTH_XRE"/>
    <property type="match status" value="1"/>
</dbReference>
<comment type="caution">
    <text evidence="2">The sequence shown here is derived from an EMBL/GenBank/DDBJ whole genome shotgun (WGS) entry which is preliminary data.</text>
</comment>
<dbReference type="GO" id="GO:0003677">
    <property type="term" value="F:DNA binding"/>
    <property type="evidence" value="ECO:0007669"/>
    <property type="project" value="InterPro"/>
</dbReference>
<dbReference type="EMBL" id="QTTT01000001">
    <property type="protein sequence ID" value="REF00536.1"/>
    <property type="molecule type" value="Genomic_DNA"/>
</dbReference>
<dbReference type="Pfam" id="PF19054">
    <property type="entry name" value="DUF5753"/>
    <property type="match status" value="1"/>
</dbReference>
<feature type="domain" description="DUF5753" evidence="1">
    <location>
        <begin position="126"/>
        <end position="306"/>
    </location>
</feature>
<gene>
    <name evidence="2" type="ORF">DFJ69_6084</name>
</gene>
<dbReference type="AlphaFoldDB" id="A0A3D9T5L2"/>
<reference evidence="2 3" key="1">
    <citation type="submission" date="2018-08" db="EMBL/GenBank/DDBJ databases">
        <title>Sequencing the genomes of 1000 actinobacteria strains.</title>
        <authorList>
            <person name="Klenk H.-P."/>
        </authorList>
    </citation>
    <scope>NUCLEOTIDE SEQUENCE [LARGE SCALE GENOMIC DNA]</scope>
    <source>
        <strain evidence="2 3">DSM 43927</strain>
    </source>
</reference>
<dbReference type="SUPFAM" id="SSF47413">
    <property type="entry name" value="lambda repressor-like DNA-binding domains"/>
    <property type="match status" value="1"/>
</dbReference>
<name>A0A3D9T5L2_9ACTN</name>